<dbReference type="EMBL" id="NSIT01000024">
    <property type="protein sequence ID" value="PJE80266.1"/>
    <property type="molecule type" value="Genomic_DNA"/>
</dbReference>
<evidence type="ECO:0000256" key="1">
    <source>
        <dbReference type="SAM" id="MobiDB-lite"/>
    </source>
</evidence>
<reference evidence="2" key="1">
    <citation type="journal article" date="2017" name="Appl. Environ. Microbiol.">
        <title>Molecular characterization of an Endozoicomonas-like organism causing infection in king scallop Pecten maximus L.</title>
        <authorList>
            <person name="Cano I."/>
            <person name="van Aerle R."/>
            <person name="Ross S."/>
            <person name="Verner-Jeffreys D.W."/>
            <person name="Paley R.K."/>
            <person name="Rimmer G."/>
            <person name="Ryder D."/>
            <person name="Hooper P."/>
            <person name="Stone D."/>
            <person name="Feist S.W."/>
        </authorList>
    </citation>
    <scope>NUCLEOTIDE SEQUENCE</scope>
</reference>
<feature type="region of interest" description="Disordered" evidence="1">
    <location>
        <begin position="1"/>
        <end position="82"/>
    </location>
</feature>
<accession>A0A2H9TAJ6</accession>
<evidence type="ECO:0000313" key="2">
    <source>
        <dbReference type="EMBL" id="PJE80266.1"/>
    </source>
</evidence>
<proteinExistence type="predicted"/>
<organism evidence="2">
    <name type="scientific">invertebrate metagenome</name>
    <dbReference type="NCBI Taxonomy" id="1711999"/>
    <lineage>
        <taxon>unclassified sequences</taxon>
        <taxon>metagenomes</taxon>
        <taxon>organismal metagenomes</taxon>
    </lineage>
</organism>
<name>A0A2H9TAJ6_9ZZZZ</name>
<dbReference type="AlphaFoldDB" id="A0A2H9TAJ6"/>
<gene>
    <name evidence="2" type="ORF">CI610_00743</name>
</gene>
<sequence length="449" mass="50493">MPGIENKPNMPPFLLSDESLSPTSTPLKEGRSGHRTVTSTPPKNYIRSDSEESGYNSHSRRSDNDYDSDSDYSSLNSSHSDTEQIELAQLEQKLSKVSKALPSYKQTSKSYAQCLLHLYQKMHGEKHGTILFAGDSMAAKETSTVSSPNASVITPDYTPTSYVGWNPVSVVQAVNKNGRPGEQNTIAFNVINSKGFQALLIQLITQPDTPEHQAIIQNFFSPEEFTTLSDRYYNNPDAFATFSWTGWNKVRLQSREYNPDETMPDHDLKKLHEQGTISDAELSYQLNNPKYNIDKKLNRQGSYDLVTSLEGIGQLPAKRDIGQDRWHVPAGTDFHDEITKRKGRPVAGPSGTTFRLLTIGKLISPALQKTMNDIPEEHLHELLVAQCLAYVSPYDHSMTEVEMAAQDVGIYEKDRSITELFTHDIHYGTEKNERINQQMVNDLMDTNNQ</sequence>
<comment type="caution">
    <text evidence="2">The sequence shown here is derived from an EMBL/GenBank/DDBJ whole genome shotgun (WGS) entry which is preliminary data.</text>
</comment>
<protein>
    <submittedName>
        <fullName evidence="2">Uncharacterized protein</fullName>
    </submittedName>
</protein>